<reference evidence="1" key="2">
    <citation type="journal article" date="2015" name="Data Brief">
        <title>Shoot transcriptome of the giant reed, Arundo donax.</title>
        <authorList>
            <person name="Barrero R.A."/>
            <person name="Guerrero F.D."/>
            <person name="Moolhuijzen P."/>
            <person name="Goolsby J.A."/>
            <person name="Tidwell J."/>
            <person name="Bellgard S.E."/>
            <person name="Bellgard M.I."/>
        </authorList>
    </citation>
    <scope>NUCLEOTIDE SEQUENCE</scope>
    <source>
        <tissue evidence="1">Shoot tissue taken approximately 20 cm above the soil surface</tissue>
    </source>
</reference>
<accession>A0A0A9C494</accession>
<name>A0A0A9C494_ARUDO</name>
<dbReference type="AlphaFoldDB" id="A0A0A9C494"/>
<protein>
    <submittedName>
        <fullName evidence="1">Uncharacterized protein</fullName>
    </submittedName>
</protein>
<organism evidence="1">
    <name type="scientific">Arundo donax</name>
    <name type="common">Giant reed</name>
    <name type="synonym">Donax arundinaceus</name>
    <dbReference type="NCBI Taxonomy" id="35708"/>
    <lineage>
        <taxon>Eukaryota</taxon>
        <taxon>Viridiplantae</taxon>
        <taxon>Streptophyta</taxon>
        <taxon>Embryophyta</taxon>
        <taxon>Tracheophyta</taxon>
        <taxon>Spermatophyta</taxon>
        <taxon>Magnoliopsida</taxon>
        <taxon>Liliopsida</taxon>
        <taxon>Poales</taxon>
        <taxon>Poaceae</taxon>
        <taxon>PACMAD clade</taxon>
        <taxon>Arundinoideae</taxon>
        <taxon>Arundineae</taxon>
        <taxon>Arundo</taxon>
    </lineage>
</organism>
<dbReference type="EMBL" id="GBRH01229700">
    <property type="protein sequence ID" value="JAD68195.1"/>
    <property type="molecule type" value="Transcribed_RNA"/>
</dbReference>
<sequence length="90" mass="9598">MVVVGVRNPNPVDVPGAGDLTIEHNLGVEKAPMRSSVARCGEPPSCSSAAGYNDSCIPSMSEEGMVDLERGSTCERRCLALTWRRGSSWC</sequence>
<reference evidence="1" key="1">
    <citation type="submission" date="2014-09" db="EMBL/GenBank/DDBJ databases">
        <authorList>
            <person name="Magalhaes I.L.F."/>
            <person name="Oliveira U."/>
            <person name="Santos F.R."/>
            <person name="Vidigal T.H.D.A."/>
            <person name="Brescovit A.D."/>
            <person name="Santos A.J."/>
        </authorList>
    </citation>
    <scope>NUCLEOTIDE SEQUENCE</scope>
    <source>
        <tissue evidence="1">Shoot tissue taken approximately 20 cm above the soil surface</tissue>
    </source>
</reference>
<evidence type="ECO:0000313" key="1">
    <source>
        <dbReference type="EMBL" id="JAD68195.1"/>
    </source>
</evidence>
<proteinExistence type="predicted"/>